<keyword evidence="7" id="KW-1071">Ligand-gated ion channel</keyword>
<comment type="caution">
    <text evidence="12">The sequence shown here is derived from an EMBL/GenBank/DDBJ whole genome shotgun (WGS) entry which is preliminary data.</text>
</comment>
<proteinExistence type="predicted"/>
<dbReference type="GO" id="GO:0005249">
    <property type="term" value="F:voltage-gated potassium channel activity"/>
    <property type="evidence" value="ECO:0007669"/>
    <property type="project" value="InterPro"/>
</dbReference>
<dbReference type="InterPro" id="IPR018490">
    <property type="entry name" value="cNMP-bd_dom_sf"/>
</dbReference>
<dbReference type="InterPro" id="IPR003938">
    <property type="entry name" value="K_chnl_volt-dep_EAG/ELK/ERG"/>
</dbReference>
<sequence length="694" mass="76960">MSGTTQSSEAQVSAEEQPPSANSAGGEAGVPSANSAGGEAGVPSANSAGGEAGVPSANSAGGEAGLPSAASASMPPERSGAEATEKEQLTSGSAGPREAPYIVPPDDDLGTKSKESSPKEGSPPGISGNKRKEGAAPRRLSLVQAVNKVRVGSTLARASSSNDEGSRSGVLKKRASRTNITLSDRAHDWWEDLTHLIETYRKRILPTSEVENMIRQNSQLLTGSNALGTLTDEKHAEKPWWIMDPLHSTFRRYWDLLLGILILYNSIMVPFRIAFEVEATGNIEVFDFCTDLLFFIDIVLNFFTAFNLDGIQVVDLQPIAKNYVRGWFWVDFASAFPFETVCSTLFSVEDENGVMRVNTLLRLLKTMRLLRLLRLARLSRIVARIRSRFHIKFSFITIFKFLLTSLFVGHWIACGWYLVAQIEGIDEGTWVSEMIDVGEYDEHGVQKIGIHEDSPVKQYIISVYHSIMVMSTIGSYILPVTNVERIFSIVSMMIGASVFAYGMTNMCTLIFNLNRNEVVYRSRMDEINDFMKFRGLPEELQHRILEYYEHLHSRNRFFNENEILVDLSSNLQSEVIHCIHRRIINENVFFKGMDREFVSAVIMRLKMVTYMPDDLIIKQGSVGREMHFVVDGIVEIYITLPTGANKVIGNLKTGDYVGEMALVVPDNVLPPRPAPPPPPARPAPRPAPPTPVLA</sequence>
<feature type="transmembrane region" description="Helical" evidence="10">
    <location>
        <begin position="393"/>
        <end position="419"/>
    </location>
</feature>
<accession>A0AAE0LGJ3</accession>
<dbReference type="Proteomes" id="UP001190700">
    <property type="component" value="Unassembled WGS sequence"/>
</dbReference>
<dbReference type="InterPro" id="IPR005821">
    <property type="entry name" value="Ion_trans_dom"/>
</dbReference>
<dbReference type="PANTHER" id="PTHR45689:SF5">
    <property type="entry name" value="I[[H]] CHANNEL, ISOFORM E"/>
    <property type="match status" value="1"/>
</dbReference>
<organism evidence="12 13">
    <name type="scientific">Cymbomonas tetramitiformis</name>
    <dbReference type="NCBI Taxonomy" id="36881"/>
    <lineage>
        <taxon>Eukaryota</taxon>
        <taxon>Viridiplantae</taxon>
        <taxon>Chlorophyta</taxon>
        <taxon>Pyramimonadophyceae</taxon>
        <taxon>Pyramimonadales</taxon>
        <taxon>Pyramimonadaceae</taxon>
        <taxon>Cymbomonas</taxon>
    </lineage>
</organism>
<dbReference type="Pfam" id="PF00027">
    <property type="entry name" value="cNMP_binding"/>
    <property type="match status" value="1"/>
</dbReference>
<evidence type="ECO:0000256" key="10">
    <source>
        <dbReference type="SAM" id="Phobius"/>
    </source>
</evidence>
<name>A0AAE0LGJ3_9CHLO</name>
<keyword evidence="8" id="KW-0407">Ion channel</keyword>
<evidence type="ECO:0000256" key="1">
    <source>
        <dbReference type="ARBA" id="ARBA00004141"/>
    </source>
</evidence>
<evidence type="ECO:0000256" key="4">
    <source>
        <dbReference type="ARBA" id="ARBA00022989"/>
    </source>
</evidence>
<dbReference type="GO" id="GO:0035725">
    <property type="term" value="P:sodium ion transmembrane transport"/>
    <property type="evidence" value="ECO:0007669"/>
    <property type="project" value="TreeGrafter"/>
</dbReference>
<evidence type="ECO:0000256" key="7">
    <source>
        <dbReference type="ARBA" id="ARBA00023286"/>
    </source>
</evidence>
<dbReference type="SUPFAM" id="SSF51206">
    <property type="entry name" value="cAMP-binding domain-like"/>
    <property type="match status" value="1"/>
</dbReference>
<feature type="compositionally biased region" description="Polar residues" evidence="9">
    <location>
        <begin position="1"/>
        <end position="11"/>
    </location>
</feature>
<dbReference type="EMBL" id="LGRX02002568">
    <property type="protein sequence ID" value="KAK3283954.1"/>
    <property type="molecule type" value="Genomic_DNA"/>
</dbReference>
<dbReference type="CDD" id="cd00038">
    <property type="entry name" value="CAP_ED"/>
    <property type="match status" value="1"/>
</dbReference>
<keyword evidence="4 10" id="KW-1133">Transmembrane helix</keyword>
<dbReference type="InterPro" id="IPR000595">
    <property type="entry name" value="cNMP-bd_dom"/>
</dbReference>
<feature type="region of interest" description="Disordered" evidence="9">
    <location>
        <begin position="668"/>
        <end position="694"/>
    </location>
</feature>
<feature type="compositionally biased region" description="Low complexity" evidence="9">
    <location>
        <begin position="119"/>
        <end position="128"/>
    </location>
</feature>
<feature type="transmembrane region" description="Helical" evidence="10">
    <location>
        <begin position="486"/>
        <end position="504"/>
    </location>
</feature>
<evidence type="ECO:0000256" key="6">
    <source>
        <dbReference type="ARBA" id="ARBA00023136"/>
    </source>
</evidence>
<feature type="compositionally biased region" description="Basic and acidic residues" evidence="9">
    <location>
        <begin position="79"/>
        <end position="88"/>
    </location>
</feature>
<evidence type="ECO:0000256" key="2">
    <source>
        <dbReference type="ARBA" id="ARBA00022448"/>
    </source>
</evidence>
<evidence type="ECO:0000256" key="9">
    <source>
        <dbReference type="SAM" id="MobiDB-lite"/>
    </source>
</evidence>
<feature type="compositionally biased region" description="Basic and acidic residues" evidence="9">
    <location>
        <begin position="109"/>
        <end position="118"/>
    </location>
</feature>
<dbReference type="PROSITE" id="PS50042">
    <property type="entry name" value="CNMP_BINDING_3"/>
    <property type="match status" value="1"/>
</dbReference>
<dbReference type="FunFam" id="1.10.287.630:FF:000001">
    <property type="entry name" value="Cyclic nucleotide-gated channel alpha 3"/>
    <property type="match status" value="1"/>
</dbReference>
<dbReference type="Gene3D" id="2.60.120.10">
    <property type="entry name" value="Jelly Rolls"/>
    <property type="match status" value="1"/>
</dbReference>
<dbReference type="InterPro" id="IPR051413">
    <property type="entry name" value="K/Na_HCN_channel"/>
</dbReference>
<gene>
    <name evidence="12" type="ORF">CYMTET_8365</name>
</gene>
<feature type="region of interest" description="Disordered" evidence="9">
    <location>
        <begin position="1"/>
        <end position="145"/>
    </location>
</feature>
<dbReference type="GO" id="GO:0003254">
    <property type="term" value="P:regulation of membrane depolarization"/>
    <property type="evidence" value="ECO:0007669"/>
    <property type="project" value="TreeGrafter"/>
</dbReference>
<dbReference type="Pfam" id="PF00520">
    <property type="entry name" value="Ion_trans"/>
    <property type="match status" value="1"/>
</dbReference>
<evidence type="ECO:0000256" key="3">
    <source>
        <dbReference type="ARBA" id="ARBA00022692"/>
    </source>
</evidence>
<dbReference type="PRINTS" id="PR01463">
    <property type="entry name" value="EAGCHANLFMLY"/>
</dbReference>
<dbReference type="InterPro" id="IPR014710">
    <property type="entry name" value="RmlC-like_jellyroll"/>
</dbReference>
<dbReference type="Gene3D" id="1.10.287.70">
    <property type="match status" value="1"/>
</dbReference>
<evidence type="ECO:0000256" key="5">
    <source>
        <dbReference type="ARBA" id="ARBA00023065"/>
    </source>
</evidence>
<protein>
    <recommendedName>
        <fullName evidence="11">Cyclic nucleotide-binding domain-containing protein</fullName>
    </recommendedName>
</protein>
<dbReference type="PANTHER" id="PTHR45689">
    <property type="entry name" value="I[[H]] CHANNEL, ISOFORM E"/>
    <property type="match status" value="1"/>
</dbReference>
<dbReference type="SUPFAM" id="SSF81324">
    <property type="entry name" value="Voltage-gated potassium channels"/>
    <property type="match status" value="1"/>
</dbReference>
<comment type="subcellular location">
    <subcellularLocation>
        <location evidence="1">Membrane</location>
        <topology evidence="1">Multi-pass membrane protein</topology>
    </subcellularLocation>
</comment>
<keyword evidence="5" id="KW-0406">Ion transport</keyword>
<reference evidence="12 13" key="1">
    <citation type="journal article" date="2015" name="Genome Biol. Evol.">
        <title>Comparative Genomics of a Bacterivorous Green Alga Reveals Evolutionary Causalities and Consequences of Phago-Mixotrophic Mode of Nutrition.</title>
        <authorList>
            <person name="Burns J.A."/>
            <person name="Paasch A."/>
            <person name="Narechania A."/>
            <person name="Kim E."/>
        </authorList>
    </citation>
    <scope>NUCLEOTIDE SEQUENCE [LARGE SCALE GENOMIC DNA]</scope>
    <source>
        <strain evidence="12 13">PLY_AMNH</strain>
    </source>
</reference>
<dbReference type="GO" id="GO:0098855">
    <property type="term" value="C:HCN channel complex"/>
    <property type="evidence" value="ECO:0007669"/>
    <property type="project" value="TreeGrafter"/>
</dbReference>
<keyword evidence="2" id="KW-0813">Transport</keyword>
<dbReference type="Gene3D" id="1.10.287.630">
    <property type="entry name" value="Helix hairpin bin"/>
    <property type="match status" value="1"/>
</dbReference>
<evidence type="ECO:0000313" key="13">
    <source>
        <dbReference type="Proteomes" id="UP001190700"/>
    </source>
</evidence>
<dbReference type="AlphaFoldDB" id="A0AAE0LGJ3"/>
<evidence type="ECO:0000256" key="8">
    <source>
        <dbReference type="ARBA" id="ARBA00023303"/>
    </source>
</evidence>
<keyword evidence="13" id="KW-1185">Reference proteome</keyword>
<feature type="transmembrane region" description="Helical" evidence="10">
    <location>
        <begin position="253"/>
        <end position="273"/>
    </location>
</feature>
<keyword evidence="6 10" id="KW-0472">Membrane</keyword>
<keyword evidence="3 10" id="KW-0812">Transmembrane</keyword>
<feature type="transmembrane region" description="Helical" evidence="10">
    <location>
        <begin position="459"/>
        <end position="479"/>
    </location>
</feature>
<evidence type="ECO:0000259" key="11">
    <source>
        <dbReference type="PROSITE" id="PS50042"/>
    </source>
</evidence>
<evidence type="ECO:0000313" key="12">
    <source>
        <dbReference type="EMBL" id="KAK3283954.1"/>
    </source>
</evidence>
<feature type="domain" description="Cyclic nucleotide-binding" evidence="11">
    <location>
        <begin position="589"/>
        <end position="674"/>
    </location>
</feature>